<dbReference type="KEGG" id="ngr:NAEGRDRAFT_52505"/>
<name>D2VV60_NAEGR</name>
<dbReference type="VEuPathDB" id="AmoebaDB:NAEGRDRAFT_52505"/>
<accession>D2VV60</accession>
<dbReference type="Pfam" id="PF13910">
    <property type="entry name" value="DUF4209"/>
    <property type="match status" value="1"/>
</dbReference>
<dbReference type="RefSeq" id="XP_002671996.1">
    <property type="nucleotide sequence ID" value="XM_002671950.1"/>
</dbReference>
<dbReference type="InParanoid" id="D2VV60"/>
<proteinExistence type="predicted"/>
<dbReference type="eggNOG" id="ENOG502QS21">
    <property type="taxonomic scope" value="Eukaryota"/>
</dbReference>
<dbReference type="PANTHER" id="PTHR31701">
    <property type="entry name" value="ENDOPLASMIC RETICULUM MEMBRANE-ASSOCIATED RNA DEGRADATION PROTEIN"/>
    <property type="match status" value="1"/>
</dbReference>
<dbReference type="InterPro" id="IPR025209">
    <property type="entry name" value="DUF4209"/>
</dbReference>
<dbReference type="AlphaFoldDB" id="D2VV60"/>
<gene>
    <name evidence="2" type="ORF">NAEGRDRAFT_52505</name>
</gene>
<dbReference type="GeneID" id="8853444"/>
<dbReference type="EMBL" id="GG738901">
    <property type="protein sequence ID" value="EFC39252.1"/>
    <property type="molecule type" value="Genomic_DNA"/>
</dbReference>
<evidence type="ECO:0000313" key="3">
    <source>
        <dbReference type="Proteomes" id="UP000006671"/>
    </source>
</evidence>
<dbReference type="Proteomes" id="UP000006671">
    <property type="component" value="Unassembled WGS sequence"/>
</dbReference>
<sequence length="504" mass="58603">MQYRNQNSITAFLKWNKDTFFNNFKDSFADFMCVAYPREITYKILEMSLEEHFSGNSLVGLSLLVPLLERGLQDSIYIDLVHNNDKQKVQQFEDFSKLPKFSELLTMKELKDIYGEEVTLLLRCLVGPLNSINLRNVSLHGFINEREFQDCYLSLILLLVPSLSRLSTKHLNDTVGMNNALLKRPIIDLSNCKPVQDIFKVNNVDCGRFLKMTSVGKEIDELLEHSAFVLNDSIPLWRRAFIEYFEKANYYKTVSIIFPLFEHSIRRIFVCVNGCENRLLTAEKNSLYTTLDVLFTTKPIPSYNIDNNGVFDVIGNNLLNAIFDLLIWVESPRVRDLISHGNINIETIPQALVDEIVKLMFGLIYKFDVRRYLSENFNSNDSDFSSQLNFCEEYFNKEYSSPFHSMSILDRQLKLAFDSIALLENNKNIPDDIFNLPNFKEIRDEVIQQDPFHEKLLDLIPIINSKLSEHIEFVKSFYNIEENQMTKHLGNHLHQVTFSEKAVS</sequence>
<dbReference type="InterPro" id="IPR039635">
    <property type="entry name" value="ERMARD"/>
</dbReference>
<evidence type="ECO:0000313" key="2">
    <source>
        <dbReference type="EMBL" id="EFC39252.1"/>
    </source>
</evidence>
<feature type="domain" description="DUF4209" evidence="1">
    <location>
        <begin position="68"/>
        <end position="162"/>
    </location>
</feature>
<dbReference type="OrthoDB" id="49386at2759"/>
<keyword evidence="3" id="KW-1185">Reference proteome</keyword>
<dbReference type="STRING" id="5762.D2VV60"/>
<evidence type="ECO:0000259" key="1">
    <source>
        <dbReference type="Pfam" id="PF13910"/>
    </source>
</evidence>
<reference evidence="2 3" key="1">
    <citation type="journal article" date="2010" name="Cell">
        <title>The genome of Naegleria gruberi illuminates early eukaryotic versatility.</title>
        <authorList>
            <person name="Fritz-Laylin L.K."/>
            <person name="Prochnik S.E."/>
            <person name="Ginger M.L."/>
            <person name="Dacks J.B."/>
            <person name="Carpenter M.L."/>
            <person name="Field M.C."/>
            <person name="Kuo A."/>
            <person name="Paredez A."/>
            <person name="Chapman J."/>
            <person name="Pham J."/>
            <person name="Shu S."/>
            <person name="Neupane R."/>
            <person name="Cipriano M."/>
            <person name="Mancuso J."/>
            <person name="Tu H."/>
            <person name="Salamov A."/>
            <person name="Lindquist E."/>
            <person name="Shapiro H."/>
            <person name="Lucas S."/>
            <person name="Grigoriev I.V."/>
            <person name="Cande W.Z."/>
            <person name="Fulton C."/>
            <person name="Rokhsar D.S."/>
            <person name="Dawson S.C."/>
        </authorList>
    </citation>
    <scope>NUCLEOTIDE SEQUENCE [LARGE SCALE GENOMIC DNA]</scope>
    <source>
        <strain evidence="2 3">NEG-M</strain>
    </source>
</reference>
<dbReference type="OMA" id="CVNGCEN"/>
<dbReference type="PANTHER" id="PTHR31701:SF2">
    <property type="entry name" value="ENDOPLASMIC RETICULUM MEMBRANE-ASSOCIATED RNA DEGRADATION PROTEIN"/>
    <property type="match status" value="1"/>
</dbReference>
<protein>
    <submittedName>
        <fullName evidence="2">Predicted protein</fullName>
    </submittedName>
</protein>
<organism evidence="3">
    <name type="scientific">Naegleria gruberi</name>
    <name type="common">Amoeba</name>
    <dbReference type="NCBI Taxonomy" id="5762"/>
    <lineage>
        <taxon>Eukaryota</taxon>
        <taxon>Discoba</taxon>
        <taxon>Heterolobosea</taxon>
        <taxon>Tetramitia</taxon>
        <taxon>Eutetramitia</taxon>
        <taxon>Vahlkampfiidae</taxon>
        <taxon>Naegleria</taxon>
    </lineage>
</organism>